<dbReference type="PRINTS" id="PR00862">
    <property type="entry name" value="PROLIGOPTASE"/>
</dbReference>
<dbReference type="Proteomes" id="UP000676325">
    <property type="component" value="Unassembled WGS sequence"/>
</dbReference>
<dbReference type="InterPro" id="IPR001375">
    <property type="entry name" value="Peptidase_S9_cat"/>
</dbReference>
<evidence type="ECO:0000259" key="7">
    <source>
        <dbReference type="Pfam" id="PF00326"/>
    </source>
</evidence>
<reference evidence="9" key="1">
    <citation type="submission" date="2021-04" db="EMBL/GenBank/DDBJ databases">
        <title>Genome based classification of Actinospica acidithermotolerans sp. nov., an actinobacterium isolated from an Indonesian hot spring.</title>
        <authorList>
            <person name="Kusuma A.B."/>
            <person name="Putra K.E."/>
            <person name="Nafisah S."/>
            <person name="Loh J."/>
            <person name="Nouioui I."/>
            <person name="Goodfellow M."/>
        </authorList>
    </citation>
    <scope>NUCLEOTIDE SEQUENCE</scope>
    <source>
        <strain evidence="9">MGRD01-02</strain>
    </source>
</reference>
<dbReference type="EMBL" id="JAGSOH010000219">
    <property type="protein sequence ID" value="MBR7831355.1"/>
    <property type="molecule type" value="Genomic_DNA"/>
</dbReference>
<dbReference type="Pfam" id="PF00326">
    <property type="entry name" value="Peptidase_S9"/>
    <property type="match status" value="1"/>
</dbReference>
<dbReference type="InterPro" id="IPR023302">
    <property type="entry name" value="Pept_S9A_N"/>
</dbReference>
<feature type="domain" description="Peptidase S9A N-terminal" evidence="8">
    <location>
        <begin position="21"/>
        <end position="429"/>
    </location>
</feature>
<accession>A0A941EIH9</accession>
<dbReference type="Gene3D" id="3.40.50.1820">
    <property type="entry name" value="alpha/beta hydrolase"/>
    <property type="match status" value="1"/>
</dbReference>
<feature type="domain" description="Peptidase S9 prolyl oligopeptidase catalytic" evidence="7">
    <location>
        <begin position="487"/>
        <end position="702"/>
    </location>
</feature>
<dbReference type="InterPro" id="IPR002470">
    <property type="entry name" value="Peptidase_S9A"/>
</dbReference>
<evidence type="ECO:0000313" key="10">
    <source>
        <dbReference type="Proteomes" id="UP000676325"/>
    </source>
</evidence>
<organism evidence="9 10">
    <name type="scientific">Actinospica acidithermotolerans</name>
    <dbReference type="NCBI Taxonomy" id="2828514"/>
    <lineage>
        <taxon>Bacteria</taxon>
        <taxon>Bacillati</taxon>
        <taxon>Actinomycetota</taxon>
        <taxon>Actinomycetes</taxon>
        <taxon>Catenulisporales</taxon>
        <taxon>Actinospicaceae</taxon>
        <taxon>Actinospica</taxon>
    </lineage>
</organism>
<sequence>MSRSDSAFPPPAYPRAERLDLVEELHGHRVPDPYRWLEDPASPATSAWSAAQDALYAAFQEAAPDGGIQREAFRSRVAELADAGAVTAPVWRGERFFFTRREPGQEHPVLLTAGQDGVERALIDPGAIDPSGATTLDLWFPSRDGALLAYLTSEGGTEEALLRVIDVATGKLVDGPIDRVRYAQVAWLPGGQAFYYTRRLAPHLVPEGESQYHRRVYLHRVGTDPAQDVLVFGEGLDKTNHYGVTVSHDGRWLAVTTGRGTSVSNDLHIAEIAATGASEPAWIAVQEGVDAQTTVHFGRDGRFYLRTDRDAPNLRLCVAEPGALAYGQWRDVLPQNPAAVLEDYAILDADTGPVVLALTSWHGVSSLRLYDLALGELLAEVATPGAGTISGVHEHPDGGPRAWFRYVDHVTPPRVLAFDARTREVGIWADTPGTIELGTVHVRRVLYPSRDGTKIPMTILAPAAAPDRPRPTILYGYGGFDITLVPDFSALRLAWVEAGGVFAVANLRGGNEEGEEWHRAGRLADKQNVFDDFHAAADHLIAEGWTTRDRLGIFGGSNGGLLVGAALTQRPDAYAAVVCSAPLLDMLRYELFGLGALWNVEYGSAEVHEEFEWLLAYSPYHHVHDATAYPATLFTVFEGDTRVDTLHARKLAAALQHATSAPIPNRPVMLRREHNVGHSTRSISRSLTLWADELSFFARQLGLDGAPRK</sequence>
<comment type="caution">
    <text evidence="9">The sequence shown here is derived from an EMBL/GenBank/DDBJ whole genome shotgun (WGS) entry which is preliminary data.</text>
</comment>
<dbReference type="InterPro" id="IPR029058">
    <property type="entry name" value="AB_hydrolase_fold"/>
</dbReference>
<dbReference type="PROSITE" id="PS00708">
    <property type="entry name" value="PRO_ENDOPEP_SER"/>
    <property type="match status" value="1"/>
</dbReference>
<name>A0A941EIH9_9ACTN</name>
<dbReference type="InterPro" id="IPR002471">
    <property type="entry name" value="Pept_S9_AS"/>
</dbReference>
<dbReference type="InterPro" id="IPR051167">
    <property type="entry name" value="Prolyl_oligopep/macrocyclase"/>
</dbReference>
<dbReference type="Gene3D" id="2.130.10.120">
    <property type="entry name" value="Prolyl oligopeptidase, N-terminal domain"/>
    <property type="match status" value="1"/>
</dbReference>
<dbReference type="SUPFAM" id="SSF50993">
    <property type="entry name" value="Peptidase/esterase 'gauge' domain"/>
    <property type="match status" value="1"/>
</dbReference>
<dbReference type="PANTHER" id="PTHR42881:SF2">
    <property type="entry name" value="PROLYL ENDOPEPTIDASE"/>
    <property type="match status" value="1"/>
</dbReference>
<evidence type="ECO:0000256" key="6">
    <source>
        <dbReference type="ARBA" id="ARBA00022825"/>
    </source>
</evidence>
<dbReference type="AlphaFoldDB" id="A0A941EIH9"/>
<dbReference type="EC" id="3.4.21.26" evidence="3"/>
<proteinExistence type="inferred from homology"/>
<keyword evidence="6" id="KW-0720">Serine protease</keyword>
<dbReference type="PANTHER" id="PTHR42881">
    <property type="entry name" value="PROLYL ENDOPEPTIDASE"/>
    <property type="match status" value="1"/>
</dbReference>
<evidence type="ECO:0000256" key="2">
    <source>
        <dbReference type="ARBA" id="ARBA00005228"/>
    </source>
</evidence>
<dbReference type="SUPFAM" id="SSF53474">
    <property type="entry name" value="alpha/beta-Hydrolases"/>
    <property type="match status" value="1"/>
</dbReference>
<evidence type="ECO:0000256" key="1">
    <source>
        <dbReference type="ARBA" id="ARBA00001070"/>
    </source>
</evidence>
<gene>
    <name evidence="9" type="ORF">KDK95_33935</name>
</gene>
<comment type="catalytic activity">
    <reaction evidence="1">
        <text>Hydrolysis of Pro-|-Xaa &gt;&gt; Ala-|-Xaa in oligopeptides.</text>
        <dbReference type="EC" id="3.4.21.26"/>
    </reaction>
</comment>
<protein>
    <recommendedName>
        <fullName evidence="3">prolyl oligopeptidase</fullName>
        <ecNumber evidence="3">3.4.21.26</ecNumber>
    </recommendedName>
</protein>
<dbReference type="GO" id="GO:0004252">
    <property type="term" value="F:serine-type endopeptidase activity"/>
    <property type="evidence" value="ECO:0007669"/>
    <property type="project" value="UniProtKB-EC"/>
</dbReference>
<dbReference type="GO" id="GO:0070012">
    <property type="term" value="F:oligopeptidase activity"/>
    <property type="evidence" value="ECO:0007669"/>
    <property type="project" value="TreeGrafter"/>
</dbReference>
<dbReference type="Pfam" id="PF02897">
    <property type="entry name" value="Peptidase_S9_N"/>
    <property type="match status" value="1"/>
</dbReference>
<dbReference type="GO" id="GO:0005829">
    <property type="term" value="C:cytosol"/>
    <property type="evidence" value="ECO:0007669"/>
    <property type="project" value="TreeGrafter"/>
</dbReference>
<keyword evidence="5" id="KW-0378">Hydrolase</keyword>
<evidence type="ECO:0000256" key="3">
    <source>
        <dbReference type="ARBA" id="ARBA00011897"/>
    </source>
</evidence>
<evidence type="ECO:0000313" key="9">
    <source>
        <dbReference type="EMBL" id="MBR7831355.1"/>
    </source>
</evidence>
<keyword evidence="4" id="KW-0645">Protease</keyword>
<keyword evidence="10" id="KW-1185">Reference proteome</keyword>
<comment type="similarity">
    <text evidence="2">Belongs to the peptidase S9A family.</text>
</comment>
<evidence type="ECO:0000256" key="4">
    <source>
        <dbReference type="ARBA" id="ARBA00022670"/>
    </source>
</evidence>
<dbReference type="GO" id="GO:0006508">
    <property type="term" value="P:proteolysis"/>
    <property type="evidence" value="ECO:0007669"/>
    <property type="project" value="UniProtKB-KW"/>
</dbReference>
<evidence type="ECO:0000259" key="8">
    <source>
        <dbReference type="Pfam" id="PF02897"/>
    </source>
</evidence>
<evidence type="ECO:0000256" key="5">
    <source>
        <dbReference type="ARBA" id="ARBA00022801"/>
    </source>
</evidence>
<dbReference type="RefSeq" id="WP_212522465.1">
    <property type="nucleotide sequence ID" value="NZ_JAGSOH010000219.1"/>
</dbReference>